<organism evidence="2 3">
    <name type="scientific">Psychroflexus lacisalsi</name>
    <dbReference type="NCBI Taxonomy" id="503928"/>
    <lineage>
        <taxon>Bacteria</taxon>
        <taxon>Pseudomonadati</taxon>
        <taxon>Bacteroidota</taxon>
        <taxon>Flavobacteriia</taxon>
        <taxon>Flavobacteriales</taxon>
        <taxon>Flavobacteriaceae</taxon>
        <taxon>Psychroflexus</taxon>
    </lineage>
</organism>
<accession>A0ABP3VI83</accession>
<dbReference type="Pfam" id="PF01593">
    <property type="entry name" value="Amino_oxidase"/>
    <property type="match status" value="1"/>
</dbReference>
<dbReference type="Proteomes" id="UP001500185">
    <property type="component" value="Unassembled WGS sequence"/>
</dbReference>
<comment type="caution">
    <text evidence="2">The sequence shown here is derived from an EMBL/GenBank/DDBJ whole genome shotgun (WGS) entry which is preliminary data.</text>
</comment>
<dbReference type="RefSeq" id="WP_224454298.1">
    <property type="nucleotide sequence ID" value="NZ_BAAAGG010000005.1"/>
</dbReference>
<sequence length="414" mass="46888">MQDHKIAIVGAGLSGLVAAINLEQAGFKPELFEATDRVGGRVKTDYKEGYTFDHGFQVLLTQYPATQKYLDYDLLELQHFYPGAIIYNNGKKDKIGDPLRRLSLLWPTLTSKIGSVADKLKVLKLNTELKKKSFDDIFLAKEKTTLQYLRDYGFSEDIIRNFFKPFFTGIFLEHELKTSSRKFEFVYKMFGEGSTAIPKKGIQAIPNQLMAQLKHTKTHFNTPIKSIKDQKIKFENGKEEDFDFVIVATEASQLISNLNNQQTLWKSVDNFYVSVKQRVFKEPMIALIADEDSLVNNIYYTSNTNAEEHLLSVSLVKPHNLSMEDLKSKITKDLKVYAGIDTIEFKQFYHIEKALPIMQSVNYMLPKSETQLKDQVFLAGDHLANGSINAAMLNGESAAQAVIAKIKDGIINLG</sequence>
<feature type="domain" description="Amine oxidase" evidence="1">
    <location>
        <begin position="13"/>
        <end position="403"/>
    </location>
</feature>
<dbReference type="PANTHER" id="PTHR42841">
    <property type="entry name" value="AMINE OXIDASE"/>
    <property type="match status" value="1"/>
</dbReference>
<protein>
    <submittedName>
        <fullName evidence="2">NAD(P)/FAD-dependent oxidoreductase</fullName>
    </submittedName>
</protein>
<reference evidence="3" key="1">
    <citation type="journal article" date="2019" name="Int. J. Syst. Evol. Microbiol.">
        <title>The Global Catalogue of Microorganisms (GCM) 10K type strain sequencing project: providing services to taxonomists for standard genome sequencing and annotation.</title>
        <authorList>
            <consortium name="The Broad Institute Genomics Platform"/>
            <consortium name="The Broad Institute Genome Sequencing Center for Infectious Disease"/>
            <person name="Wu L."/>
            <person name="Ma J."/>
        </authorList>
    </citation>
    <scope>NUCLEOTIDE SEQUENCE [LARGE SCALE GENOMIC DNA]</scope>
    <source>
        <strain evidence="3">JCM 16231</strain>
    </source>
</reference>
<evidence type="ECO:0000313" key="2">
    <source>
        <dbReference type="EMBL" id="GAA0759540.1"/>
    </source>
</evidence>
<dbReference type="Gene3D" id="3.50.50.60">
    <property type="entry name" value="FAD/NAD(P)-binding domain"/>
    <property type="match status" value="1"/>
</dbReference>
<dbReference type="InterPro" id="IPR036188">
    <property type="entry name" value="FAD/NAD-bd_sf"/>
</dbReference>
<gene>
    <name evidence="2" type="ORF">GCM10009433_17810</name>
</gene>
<proteinExistence type="predicted"/>
<dbReference type="InterPro" id="IPR002937">
    <property type="entry name" value="Amino_oxidase"/>
</dbReference>
<evidence type="ECO:0000313" key="3">
    <source>
        <dbReference type="Proteomes" id="UP001500185"/>
    </source>
</evidence>
<keyword evidence="3" id="KW-1185">Reference proteome</keyword>
<dbReference type="EMBL" id="BAAAGG010000005">
    <property type="protein sequence ID" value="GAA0759540.1"/>
    <property type="molecule type" value="Genomic_DNA"/>
</dbReference>
<evidence type="ECO:0000259" key="1">
    <source>
        <dbReference type="Pfam" id="PF01593"/>
    </source>
</evidence>
<name>A0ABP3VI83_9FLAO</name>
<dbReference type="SUPFAM" id="SSF51905">
    <property type="entry name" value="FAD/NAD(P)-binding domain"/>
    <property type="match status" value="1"/>
</dbReference>